<feature type="non-terminal residue" evidence="2">
    <location>
        <position position="444"/>
    </location>
</feature>
<evidence type="ECO:0000256" key="1">
    <source>
        <dbReference type="SAM" id="Phobius"/>
    </source>
</evidence>
<comment type="caution">
    <text evidence="2">The sequence shown here is derived from an EMBL/GenBank/DDBJ whole genome shotgun (WGS) entry which is preliminary data.</text>
</comment>
<organism evidence="2">
    <name type="scientific">marine sediment metagenome</name>
    <dbReference type="NCBI Taxonomy" id="412755"/>
    <lineage>
        <taxon>unclassified sequences</taxon>
        <taxon>metagenomes</taxon>
        <taxon>ecological metagenomes</taxon>
    </lineage>
</organism>
<dbReference type="AlphaFoldDB" id="A0A0F9G3G6"/>
<keyword evidence="1" id="KW-0812">Transmembrane</keyword>
<accession>A0A0F9G3G6</accession>
<evidence type="ECO:0000313" key="2">
    <source>
        <dbReference type="EMBL" id="KKL93233.1"/>
    </source>
</evidence>
<gene>
    <name evidence="2" type="ORF">LCGC14_1876730</name>
</gene>
<name>A0A0F9G3G6_9ZZZZ</name>
<dbReference type="EMBL" id="LAZR01019247">
    <property type="protein sequence ID" value="KKL93233.1"/>
    <property type="molecule type" value="Genomic_DNA"/>
</dbReference>
<reference evidence="2" key="1">
    <citation type="journal article" date="2015" name="Nature">
        <title>Complex archaea that bridge the gap between prokaryotes and eukaryotes.</title>
        <authorList>
            <person name="Spang A."/>
            <person name="Saw J.H."/>
            <person name="Jorgensen S.L."/>
            <person name="Zaremba-Niedzwiedzka K."/>
            <person name="Martijn J."/>
            <person name="Lind A.E."/>
            <person name="van Eijk R."/>
            <person name="Schleper C."/>
            <person name="Guy L."/>
            <person name="Ettema T.J."/>
        </authorList>
    </citation>
    <scope>NUCLEOTIDE SEQUENCE</scope>
</reference>
<keyword evidence="1" id="KW-1133">Transmembrane helix</keyword>
<keyword evidence="1" id="KW-0472">Membrane</keyword>
<feature type="transmembrane region" description="Helical" evidence="1">
    <location>
        <begin position="411"/>
        <end position="431"/>
    </location>
</feature>
<proteinExistence type="predicted"/>
<protein>
    <submittedName>
        <fullName evidence="2">Uncharacterized protein</fullName>
    </submittedName>
</protein>
<sequence length="444" mass="53263">MSRKKRVFNEQYEGGYLTLTGTYSGPFNKKTSRDFKKEIYKILIDIHNTKLRRLESSWRRFNSLLKHSEKLYKKLPTSIKVEGIKQLLESENKIKTFVDTYQREELSEDPIKIKKAAIKKLELIKNQIETKRKEPDRQIEIVKMNFVSEQWSEYEAFFNEDLSFRKEVREAIRHHFKVKRNSDFEIYDYLIRIIKARISISGILKSRIDKKRTDLLETIHKPQMLLPDMRHFNFVSFFSYMLLNSDLFIETKHKLCVIKLDMIKFYKNFFRLFSKSDKDFYGKLKELEFDKNLFVPTFLGTDKLHRLKYLIDKQESGILLYKEVQTKNVVDIELDPKYIKDPRIKSDEQKTPVFYKHQSNVLIKLDIEKILFNLFKELYFPDQEELLDTQLKKIKKSNKSHRLIKKYRIKVVVPIIIIITVVLVMAFFSSIPGSIRIQKYDSVK</sequence>